<comment type="caution">
    <text evidence="1">The sequence shown here is derived from an EMBL/GenBank/DDBJ whole genome shotgun (WGS) entry which is preliminary data.</text>
</comment>
<sequence length="117" mass="14023">SSQRDLAVKKFGELTSAYTRLKQENNTLHEEIKKQLEDINKKLNTDTLATNLADKLKPLISEDINYETVKENIKKQKHKKNYIIKLRMKKKEHDNYKRDLRKSEEEKRKINLEIQKN</sequence>
<evidence type="ECO:0000313" key="2">
    <source>
        <dbReference type="Proteomes" id="UP000789920"/>
    </source>
</evidence>
<keyword evidence="2" id="KW-1185">Reference proteome</keyword>
<proteinExistence type="predicted"/>
<feature type="non-terminal residue" evidence="1">
    <location>
        <position position="117"/>
    </location>
</feature>
<dbReference type="Proteomes" id="UP000789920">
    <property type="component" value="Unassembled WGS sequence"/>
</dbReference>
<feature type="non-terminal residue" evidence="1">
    <location>
        <position position="1"/>
    </location>
</feature>
<dbReference type="EMBL" id="CAJVQC010079830">
    <property type="protein sequence ID" value="CAG8817454.1"/>
    <property type="molecule type" value="Genomic_DNA"/>
</dbReference>
<reference evidence="1" key="1">
    <citation type="submission" date="2021-06" db="EMBL/GenBank/DDBJ databases">
        <authorList>
            <person name="Kallberg Y."/>
            <person name="Tangrot J."/>
            <person name="Rosling A."/>
        </authorList>
    </citation>
    <scope>NUCLEOTIDE SEQUENCE</scope>
    <source>
        <strain evidence="1">MA461A</strain>
    </source>
</reference>
<organism evidence="1 2">
    <name type="scientific">Racocetra persica</name>
    <dbReference type="NCBI Taxonomy" id="160502"/>
    <lineage>
        <taxon>Eukaryota</taxon>
        <taxon>Fungi</taxon>
        <taxon>Fungi incertae sedis</taxon>
        <taxon>Mucoromycota</taxon>
        <taxon>Glomeromycotina</taxon>
        <taxon>Glomeromycetes</taxon>
        <taxon>Diversisporales</taxon>
        <taxon>Gigasporaceae</taxon>
        <taxon>Racocetra</taxon>
    </lineage>
</organism>
<name>A0ACA9RZK2_9GLOM</name>
<accession>A0ACA9RZK2</accession>
<evidence type="ECO:0000313" key="1">
    <source>
        <dbReference type="EMBL" id="CAG8817454.1"/>
    </source>
</evidence>
<protein>
    <submittedName>
        <fullName evidence="1">34245_t:CDS:1</fullName>
    </submittedName>
</protein>
<gene>
    <name evidence="1" type="ORF">RPERSI_LOCUS24690</name>
</gene>